<name>A0A502DKN2_9BURK</name>
<evidence type="ECO:0000259" key="1">
    <source>
        <dbReference type="Pfam" id="PF00534"/>
    </source>
</evidence>
<proteinExistence type="predicted"/>
<dbReference type="EMBL" id="RCZI01000004">
    <property type="protein sequence ID" value="TPG25793.1"/>
    <property type="molecule type" value="Genomic_DNA"/>
</dbReference>
<dbReference type="OrthoDB" id="267270at2"/>
<organism evidence="2 3">
    <name type="scientific">Variovorax guangxiensis</name>
    <dbReference type="NCBI Taxonomy" id="1775474"/>
    <lineage>
        <taxon>Bacteria</taxon>
        <taxon>Pseudomonadati</taxon>
        <taxon>Pseudomonadota</taxon>
        <taxon>Betaproteobacteria</taxon>
        <taxon>Burkholderiales</taxon>
        <taxon>Comamonadaceae</taxon>
        <taxon>Variovorax</taxon>
    </lineage>
</organism>
<dbReference type="CDD" id="cd03801">
    <property type="entry name" value="GT4_PimA-like"/>
    <property type="match status" value="1"/>
</dbReference>
<dbReference type="InterPro" id="IPR001296">
    <property type="entry name" value="Glyco_trans_1"/>
</dbReference>
<dbReference type="Gene3D" id="3.40.50.2000">
    <property type="entry name" value="Glycogen Phosphorylase B"/>
    <property type="match status" value="2"/>
</dbReference>
<dbReference type="PANTHER" id="PTHR12526:SF636">
    <property type="entry name" value="BLL3647 PROTEIN"/>
    <property type="match status" value="1"/>
</dbReference>
<gene>
    <name evidence="2" type="ORF">EAH82_15345</name>
</gene>
<keyword evidence="2" id="KW-0808">Transferase</keyword>
<dbReference type="PANTHER" id="PTHR12526">
    <property type="entry name" value="GLYCOSYLTRANSFERASE"/>
    <property type="match status" value="1"/>
</dbReference>
<dbReference type="GO" id="GO:0016757">
    <property type="term" value="F:glycosyltransferase activity"/>
    <property type="evidence" value="ECO:0007669"/>
    <property type="project" value="InterPro"/>
</dbReference>
<reference evidence="2 3" key="1">
    <citation type="journal article" date="2019" name="Environ. Microbiol.">
        <title>Species interactions and distinct microbial communities in high Arctic permafrost affected cryosols are associated with the CH4 and CO2 gas fluxes.</title>
        <authorList>
            <person name="Altshuler I."/>
            <person name="Hamel J."/>
            <person name="Turney S."/>
            <person name="Magnuson E."/>
            <person name="Levesque R."/>
            <person name="Greer C."/>
            <person name="Whyte L.G."/>
        </authorList>
    </citation>
    <scope>NUCLEOTIDE SEQUENCE [LARGE SCALE GENOMIC DNA]</scope>
    <source>
        <strain evidence="2 3">S06.C</strain>
    </source>
</reference>
<sequence length="393" mass="42672">MKVLLYSHAFHPSVGGVESVSMSLAEGFIANGIECKVVTHSRDDDVPTSAPTQWLSMSAPSSAPSMSPFGFEVIRQPRSAQVRELVRWADVVLFNGASMRLQPSVLFSRKPFVWVHVGYQVACIDGLGWVDNAPAPLTPMASVRFHAKRSGWPWALKQGLKLAVRRAVATMAVDRNVAITQWMAQALPLPRQVQIYNPFPIAQFAAADTAQPEFEFFYMGRLVQEKGVEVLVRAFAEVLRRRGRGPRLLMIGDGTARPAIEALVAELGVADAIAFVGRRTGTALVEEVGRGGIGIIPSVWYEPMGGVAIELMAAGKCLIVSAEGGLAECVGDAGLNFPNGDHIALADRMQLLLADPARQASLSALARQRAQTFMPERFVAQYIGLLRDVIARR</sequence>
<dbReference type="Proteomes" id="UP000319212">
    <property type="component" value="Unassembled WGS sequence"/>
</dbReference>
<dbReference type="Pfam" id="PF00534">
    <property type="entry name" value="Glycos_transf_1"/>
    <property type="match status" value="1"/>
</dbReference>
<comment type="caution">
    <text evidence="2">The sequence shown here is derived from an EMBL/GenBank/DDBJ whole genome shotgun (WGS) entry which is preliminary data.</text>
</comment>
<accession>A0A502DKN2</accession>
<dbReference type="RefSeq" id="WP_140844274.1">
    <property type="nucleotide sequence ID" value="NZ_RCZI01000004.1"/>
</dbReference>
<dbReference type="SUPFAM" id="SSF53756">
    <property type="entry name" value="UDP-Glycosyltransferase/glycogen phosphorylase"/>
    <property type="match status" value="1"/>
</dbReference>
<feature type="domain" description="Glycosyl transferase family 1" evidence="1">
    <location>
        <begin position="211"/>
        <end position="368"/>
    </location>
</feature>
<protein>
    <submittedName>
        <fullName evidence="2">Glycosyltransferase</fullName>
    </submittedName>
</protein>
<dbReference type="AlphaFoldDB" id="A0A502DKN2"/>
<evidence type="ECO:0000313" key="2">
    <source>
        <dbReference type="EMBL" id="TPG25793.1"/>
    </source>
</evidence>
<evidence type="ECO:0000313" key="3">
    <source>
        <dbReference type="Proteomes" id="UP000319212"/>
    </source>
</evidence>